<dbReference type="SUPFAM" id="SSF46785">
    <property type="entry name" value="Winged helix' DNA-binding domain"/>
    <property type="match status" value="1"/>
</dbReference>
<keyword evidence="2" id="KW-0238">DNA-binding</keyword>
<dbReference type="Proteomes" id="UP000622648">
    <property type="component" value="Unassembled WGS sequence"/>
</dbReference>
<dbReference type="Gene3D" id="1.10.10.10">
    <property type="entry name" value="Winged helix-like DNA-binding domain superfamily/Winged helix DNA-binding domain"/>
    <property type="match status" value="1"/>
</dbReference>
<dbReference type="InterPro" id="IPR036390">
    <property type="entry name" value="WH_DNA-bd_sf"/>
</dbReference>
<evidence type="ECO:0000313" key="5">
    <source>
        <dbReference type="EMBL" id="GGE42126.1"/>
    </source>
</evidence>
<comment type="caution">
    <text evidence="5">The sequence shown here is derived from an EMBL/GenBank/DDBJ whole genome shotgun (WGS) entry which is preliminary data.</text>
</comment>
<protein>
    <recommendedName>
        <fullName evidence="4">HTH hxlR-type domain-containing protein</fullName>
    </recommendedName>
</protein>
<keyword evidence="1" id="KW-0805">Transcription regulation</keyword>
<keyword evidence="3" id="KW-0804">Transcription</keyword>
<accession>A0ABQ1SL08</accession>
<proteinExistence type="predicted"/>
<sequence length="130" mass="14905">MILSMKKQTNGEYQVNSNLEIDGQDKNNCPVTNTLRILRGKYKLPILELVKNNEVGRFGELRRKLDNVAQATLTMQLRELERDGIISRTAFAESPPRVEYALTQLGFSLLPVIEVLKAWNNQYCLAWPKL</sequence>
<dbReference type="Pfam" id="PF01638">
    <property type="entry name" value="HxlR"/>
    <property type="match status" value="1"/>
</dbReference>
<dbReference type="InterPro" id="IPR002577">
    <property type="entry name" value="HTH_HxlR"/>
</dbReference>
<evidence type="ECO:0000259" key="4">
    <source>
        <dbReference type="PROSITE" id="PS51118"/>
    </source>
</evidence>
<reference evidence="6" key="1">
    <citation type="journal article" date="2019" name="Int. J. Syst. Evol. Microbiol.">
        <title>The Global Catalogue of Microorganisms (GCM) 10K type strain sequencing project: providing services to taxonomists for standard genome sequencing and annotation.</title>
        <authorList>
            <consortium name="The Broad Institute Genomics Platform"/>
            <consortium name="The Broad Institute Genome Sequencing Center for Infectious Disease"/>
            <person name="Wu L."/>
            <person name="Ma J."/>
        </authorList>
    </citation>
    <scope>NUCLEOTIDE SEQUENCE [LARGE SCALE GENOMIC DNA]</scope>
    <source>
        <strain evidence="6">CGMCC 1.15644</strain>
    </source>
</reference>
<feature type="domain" description="HTH hxlR-type" evidence="4">
    <location>
        <begin position="29"/>
        <end position="128"/>
    </location>
</feature>
<dbReference type="InterPro" id="IPR036388">
    <property type="entry name" value="WH-like_DNA-bd_sf"/>
</dbReference>
<evidence type="ECO:0000256" key="2">
    <source>
        <dbReference type="ARBA" id="ARBA00023125"/>
    </source>
</evidence>
<dbReference type="PROSITE" id="PS51118">
    <property type="entry name" value="HTH_HXLR"/>
    <property type="match status" value="1"/>
</dbReference>
<keyword evidence="6" id="KW-1185">Reference proteome</keyword>
<dbReference type="PANTHER" id="PTHR33204:SF29">
    <property type="entry name" value="TRANSCRIPTIONAL REGULATOR"/>
    <property type="match status" value="1"/>
</dbReference>
<gene>
    <name evidence="5" type="ORF">GCM10011413_05020</name>
</gene>
<dbReference type="PANTHER" id="PTHR33204">
    <property type="entry name" value="TRANSCRIPTIONAL REGULATOR, MARR FAMILY"/>
    <property type="match status" value="1"/>
</dbReference>
<evidence type="ECO:0000256" key="1">
    <source>
        <dbReference type="ARBA" id="ARBA00023015"/>
    </source>
</evidence>
<evidence type="ECO:0000313" key="6">
    <source>
        <dbReference type="Proteomes" id="UP000622648"/>
    </source>
</evidence>
<name>A0ABQ1SL08_9SPHI</name>
<dbReference type="EMBL" id="BMJO01000001">
    <property type="protein sequence ID" value="GGE42126.1"/>
    <property type="molecule type" value="Genomic_DNA"/>
</dbReference>
<organism evidence="5 6">
    <name type="scientific">Pedobacter psychrotolerans</name>
    <dbReference type="NCBI Taxonomy" id="1843235"/>
    <lineage>
        <taxon>Bacteria</taxon>
        <taxon>Pseudomonadati</taxon>
        <taxon>Bacteroidota</taxon>
        <taxon>Sphingobacteriia</taxon>
        <taxon>Sphingobacteriales</taxon>
        <taxon>Sphingobacteriaceae</taxon>
        <taxon>Pedobacter</taxon>
    </lineage>
</organism>
<evidence type="ECO:0000256" key="3">
    <source>
        <dbReference type="ARBA" id="ARBA00023163"/>
    </source>
</evidence>